<evidence type="ECO:0000313" key="5">
    <source>
        <dbReference type="EMBL" id="EDM50139.1"/>
    </source>
</evidence>
<sequence length="119" mass="13536">MKFANVIVDISHEKLDRPFGYIIPDELEKEITVGTAVTIPFGKGNRHIKGYVIEITDQPSFDISKMKEIMAVEEGAAKVESQLINLAYWIKENYGSTMNQALKTVIPVKNKIRNIEKRQ</sequence>
<dbReference type="GO" id="GO:0005524">
    <property type="term" value="F:ATP binding"/>
    <property type="evidence" value="ECO:0007669"/>
    <property type="project" value="UniProtKB-KW"/>
</dbReference>
<dbReference type="PANTHER" id="PTHR30580:SF1">
    <property type="entry name" value="COMF OPERON PROTEIN 1"/>
    <property type="match status" value="1"/>
</dbReference>
<evidence type="ECO:0000256" key="3">
    <source>
        <dbReference type="ARBA" id="ARBA00023125"/>
    </source>
</evidence>
<dbReference type="GO" id="GO:0006310">
    <property type="term" value="P:DNA recombination"/>
    <property type="evidence" value="ECO:0007669"/>
    <property type="project" value="TreeGrafter"/>
</dbReference>
<dbReference type="eggNOG" id="COG1198">
    <property type="taxonomic scope" value="Bacteria"/>
</dbReference>
<gene>
    <name evidence="5" type="ORF">EUBVEN_02790</name>
</gene>
<protein>
    <submittedName>
        <fullName evidence="5">Putative primosomal protein N</fullName>
    </submittedName>
</protein>
<dbReference type="PANTHER" id="PTHR30580">
    <property type="entry name" value="PRIMOSOMAL PROTEIN N"/>
    <property type="match status" value="1"/>
</dbReference>
<dbReference type="GO" id="GO:0006270">
    <property type="term" value="P:DNA replication initiation"/>
    <property type="evidence" value="ECO:0007669"/>
    <property type="project" value="TreeGrafter"/>
</dbReference>
<dbReference type="Pfam" id="PF17764">
    <property type="entry name" value="PriA_3primeBD"/>
    <property type="match status" value="1"/>
</dbReference>
<dbReference type="AlphaFoldDB" id="A5ZAN8"/>
<feature type="domain" description="Primosomal protein N' 3' DNA-binding" evidence="4">
    <location>
        <begin position="5"/>
        <end position="107"/>
    </location>
</feature>
<evidence type="ECO:0000256" key="1">
    <source>
        <dbReference type="ARBA" id="ARBA00022741"/>
    </source>
</evidence>
<dbReference type="Gene3D" id="3.40.1440.60">
    <property type="entry name" value="PriA, 3(prime) DNA-binding domain"/>
    <property type="match status" value="1"/>
</dbReference>
<keyword evidence="3" id="KW-0238">DNA-binding</keyword>
<dbReference type="GO" id="GO:0043138">
    <property type="term" value="F:3'-5' DNA helicase activity"/>
    <property type="evidence" value="ECO:0007669"/>
    <property type="project" value="TreeGrafter"/>
</dbReference>
<keyword evidence="2" id="KW-0067">ATP-binding</keyword>
<proteinExistence type="predicted"/>
<evidence type="ECO:0000256" key="2">
    <source>
        <dbReference type="ARBA" id="ARBA00022840"/>
    </source>
</evidence>
<reference evidence="5 6" key="2">
    <citation type="submission" date="2007-04" db="EMBL/GenBank/DDBJ databases">
        <title>Draft genome sequence of Eubacterium ventriosum (ATCC 27560).</title>
        <authorList>
            <person name="Sudarsanam P."/>
            <person name="Ley R."/>
            <person name="Guruge J."/>
            <person name="Turnbaugh P.J."/>
            <person name="Mahowald M."/>
            <person name="Liep D."/>
            <person name="Gordon J."/>
        </authorList>
    </citation>
    <scope>NUCLEOTIDE SEQUENCE [LARGE SCALE GENOMIC DNA]</scope>
    <source>
        <strain evidence="5 6">ATCC 27560</strain>
    </source>
</reference>
<dbReference type="RefSeq" id="WP_005360719.1">
    <property type="nucleotide sequence ID" value="NZ_DS264270.1"/>
</dbReference>
<dbReference type="STRING" id="411463.EUBVEN_02790"/>
<comment type="caution">
    <text evidence="5">The sequence shown here is derived from an EMBL/GenBank/DDBJ whole genome shotgun (WGS) entry which is preliminary data.</text>
</comment>
<keyword evidence="1" id="KW-0547">Nucleotide-binding</keyword>
<reference evidence="5 6" key="1">
    <citation type="submission" date="2007-03" db="EMBL/GenBank/DDBJ databases">
        <authorList>
            <person name="Fulton L."/>
            <person name="Clifton S."/>
            <person name="Fulton B."/>
            <person name="Xu J."/>
            <person name="Minx P."/>
            <person name="Pepin K.H."/>
            <person name="Johnson M."/>
            <person name="Thiruvilangam P."/>
            <person name="Bhonagiri V."/>
            <person name="Nash W.E."/>
            <person name="Mardis E.R."/>
            <person name="Wilson R.K."/>
        </authorList>
    </citation>
    <scope>NUCLEOTIDE SEQUENCE [LARGE SCALE GENOMIC DNA]</scope>
    <source>
        <strain evidence="5 6">ATCC 27560</strain>
    </source>
</reference>
<evidence type="ECO:0000313" key="6">
    <source>
        <dbReference type="Proteomes" id="UP000006000"/>
    </source>
</evidence>
<dbReference type="InterPro" id="IPR042115">
    <property type="entry name" value="PriA_3primeBD_sf"/>
</dbReference>
<dbReference type="GO" id="GO:0003677">
    <property type="term" value="F:DNA binding"/>
    <property type="evidence" value="ECO:0007669"/>
    <property type="project" value="UniProtKB-KW"/>
</dbReference>
<dbReference type="HOGENOM" id="CLU_146541_0_0_9"/>
<dbReference type="Proteomes" id="UP000006000">
    <property type="component" value="Unassembled WGS sequence"/>
</dbReference>
<organism evidence="5 6">
    <name type="scientific">Eubacterium ventriosum ATCC 27560</name>
    <dbReference type="NCBI Taxonomy" id="411463"/>
    <lineage>
        <taxon>Bacteria</taxon>
        <taxon>Bacillati</taxon>
        <taxon>Bacillota</taxon>
        <taxon>Clostridia</taxon>
        <taxon>Eubacteriales</taxon>
        <taxon>Eubacteriaceae</taxon>
        <taxon>Eubacterium</taxon>
    </lineage>
</organism>
<dbReference type="GO" id="GO:0006302">
    <property type="term" value="P:double-strand break repair"/>
    <property type="evidence" value="ECO:0007669"/>
    <property type="project" value="TreeGrafter"/>
</dbReference>
<dbReference type="EMBL" id="AAVL02000038">
    <property type="protein sequence ID" value="EDM50139.1"/>
    <property type="molecule type" value="Genomic_DNA"/>
</dbReference>
<dbReference type="InterPro" id="IPR041222">
    <property type="entry name" value="PriA_3primeBD"/>
</dbReference>
<accession>A5ZAN8</accession>
<name>A5ZAN8_9FIRM</name>
<evidence type="ECO:0000259" key="4">
    <source>
        <dbReference type="Pfam" id="PF17764"/>
    </source>
</evidence>